<organism evidence="1 2">
    <name type="scientific">Flavobacterium pygoscelis</name>
    <dbReference type="NCBI Taxonomy" id="2893176"/>
    <lineage>
        <taxon>Bacteria</taxon>
        <taxon>Pseudomonadati</taxon>
        <taxon>Bacteroidota</taxon>
        <taxon>Flavobacteriia</taxon>
        <taxon>Flavobacteriales</taxon>
        <taxon>Flavobacteriaceae</taxon>
        <taxon>Flavobacterium</taxon>
    </lineage>
</organism>
<proteinExistence type="predicted"/>
<name>A0A9X1XNM4_9FLAO</name>
<protein>
    <submittedName>
        <fullName evidence="1">Uncharacterized protein</fullName>
    </submittedName>
</protein>
<dbReference type="Proteomes" id="UP001139260">
    <property type="component" value="Unassembled WGS sequence"/>
</dbReference>
<dbReference type="AlphaFoldDB" id="A0A9X1XNM4"/>
<sequence length="231" mass="26892">MKKQLIFFVIIYGMLTSCKQESNEVKTKLKNEELLNTKTESMVITKIDSSELPKSLKYSGFIKNAVRWNDNQGENILITTETGIYTNEKFEHENDGSDAELYAYHFIVKDNELFQTWQVYDYIKDCSVDIEATFVKNTLQVTDLDKNGIAEIWLMYKKVCHGDVSPSEMKVIMYEGNKKFAMRGENKVFAGIDNNGKKQFYGGEYKFDKEFKNGSRVFKNYALNLWNKNIM</sequence>
<comment type="caution">
    <text evidence="1">The sequence shown here is derived from an EMBL/GenBank/DDBJ whole genome shotgun (WGS) entry which is preliminary data.</text>
</comment>
<keyword evidence="2" id="KW-1185">Reference proteome</keyword>
<dbReference type="RefSeq" id="WP_248427593.1">
    <property type="nucleotide sequence ID" value="NZ_JALNUB010000002.1"/>
</dbReference>
<evidence type="ECO:0000313" key="2">
    <source>
        <dbReference type="Proteomes" id="UP001139260"/>
    </source>
</evidence>
<dbReference type="EMBL" id="JALNUB010000002">
    <property type="protein sequence ID" value="MCK8140985.1"/>
    <property type="molecule type" value="Genomic_DNA"/>
</dbReference>
<gene>
    <name evidence="1" type="ORF">MW871_03685</name>
</gene>
<reference evidence="1" key="1">
    <citation type="submission" date="2022-04" db="EMBL/GenBank/DDBJ databases">
        <title>Flavobacterium pygoscelis sp. nov. isolated from Chinstrap chick (Pygoscelis antarcticus).</title>
        <authorList>
            <person name="Irgang R."/>
            <person name="Poblete-Morales M."/>
            <person name="Avendano-Herrera R."/>
        </authorList>
    </citation>
    <scope>NUCLEOTIDE SEQUENCE</scope>
    <source>
        <strain evidence="1">I-SCBP12n</strain>
    </source>
</reference>
<accession>A0A9X1XNM4</accession>
<dbReference type="InterPro" id="IPR058148">
    <property type="entry name" value="M949_RS01915-like_dom"/>
</dbReference>
<evidence type="ECO:0000313" key="1">
    <source>
        <dbReference type="EMBL" id="MCK8140985.1"/>
    </source>
</evidence>
<dbReference type="NCBIfam" id="NF046077">
    <property type="entry name" value="LPS_M949_RS01915"/>
    <property type="match status" value="1"/>
</dbReference>
<dbReference type="PROSITE" id="PS51257">
    <property type="entry name" value="PROKAR_LIPOPROTEIN"/>
    <property type="match status" value="1"/>
</dbReference>